<evidence type="ECO:0000256" key="4">
    <source>
        <dbReference type="ARBA" id="ARBA00023027"/>
    </source>
</evidence>
<evidence type="ECO:0000256" key="2">
    <source>
        <dbReference type="ARBA" id="ARBA00012400"/>
    </source>
</evidence>
<keyword evidence="5" id="KW-0627">Porphyrin biosynthesis</keyword>
<dbReference type="InterPro" id="IPR028161">
    <property type="entry name" value="Met8-like"/>
</dbReference>
<dbReference type="AlphaFoldDB" id="A0A6B1D6A0"/>
<keyword evidence="3" id="KW-0560">Oxidoreductase</keyword>
<gene>
    <name evidence="7" type="ORF">F4X14_08420</name>
</gene>
<name>A0A6B1D6A0_9CHLR</name>
<dbReference type="GO" id="GO:0043115">
    <property type="term" value="F:precorrin-2 dehydrogenase activity"/>
    <property type="evidence" value="ECO:0007669"/>
    <property type="project" value="UniProtKB-EC"/>
</dbReference>
<dbReference type="Pfam" id="PF13241">
    <property type="entry name" value="NAD_binding_7"/>
    <property type="match status" value="1"/>
</dbReference>
<evidence type="ECO:0000256" key="1">
    <source>
        <dbReference type="ARBA" id="ARBA00005010"/>
    </source>
</evidence>
<dbReference type="UniPathway" id="UPA00262">
    <property type="reaction ID" value="UER00222"/>
</dbReference>
<dbReference type="EC" id="1.3.1.76" evidence="2"/>
<organism evidence="7">
    <name type="scientific">Caldilineaceae bacterium SB0661_bin_32</name>
    <dbReference type="NCBI Taxonomy" id="2605255"/>
    <lineage>
        <taxon>Bacteria</taxon>
        <taxon>Bacillati</taxon>
        <taxon>Chloroflexota</taxon>
        <taxon>Caldilineae</taxon>
        <taxon>Caldilineales</taxon>
        <taxon>Caldilineaceae</taxon>
    </lineage>
</organism>
<dbReference type="InterPro" id="IPR036291">
    <property type="entry name" value="NAD(P)-bd_dom_sf"/>
</dbReference>
<dbReference type="PANTHER" id="PTHR35330:SF1">
    <property type="entry name" value="SIROHEME BIOSYNTHESIS PROTEIN MET8"/>
    <property type="match status" value="1"/>
</dbReference>
<comment type="catalytic activity">
    <reaction evidence="6">
        <text>precorrin-2 + NAD(+) = sirohydrochlorin + NADH + 2 H(+)</text>
        <dbReference type="Rhea" id="RHEA:15613"/>
        <dbReference type="ChEBI" id="CHEBI:15378"/>
        <dbReference type="ChEBI" id="CHEBI:57540"/>
        <dbReference type="ChEBI" id="CHEBI:57945"/>
        <dbReference type="ChEBI" id="CHEBI:58351"/>
        <dbReference type="ChEBI" id="CHEBI:58827"/>
        <dbReference type="EC" id="1.3.1.76"/>
    </reaction>
</comment>
<comment type="caution">
    <text evidence="7">The sequence shown here is derived from an EMBL/GenBank/DDBJ whole genome shotgun (WGS) entry which is preliminary data.</text>
</comment>
<dbReference type="GO" id="GO:0004325">
    <property type="term" value="F:ferrochelatase activity"/>
    <property type="evidence" value="ECO:0007669"/>
    <property type="project" value="InterPro"/>
</dbReference>
<dbReference type="NCBIfam" id="TIGR01470">
    <property type="entry name" value="cysG_Nterm"/>
    <property type="match status" value="1"/>
</dbReference>
<dbReference type="GO" id="GO:0019354">
    <property type="term" value="P:siroheme biosynthetic process"/>
    <property type="evidence" value="ECO:0007669"/>
    <property type="project" value="UniProtKB-UniPathway"/>
</dbReference>
<sequence>MRYPLTMTSLGGRIAVVVGGGIVGERKVRSLLAGDVPVRLVSPSATEQITAWAESGEIEWTRRRYQDGDLDDAALVFAATNVRAVNREVGEAAHRKKLLINVADAPTEGNFHSPAVTRHDDLIVSVSTRTGRPGIATSARDRIAALLGGEQ</sequence>
<dbReference type="SUPFAM" id="SSF51735">
    <property type="entry name" value="NAD(P)-binding Rossmann-fold domains"/>
    <property type="match status" value="1"/>
</dbReference>
<dbReference type="EMBL" id="VXMH01000037">
    <property type="protein sequence ID" value="MYC94983.1"/>
    <property type="molecule type" value="Genomic_DNA"/>
</dbReference>
<dbReference type="Gene3D" id="3.40.50.720">
    <property type="entry name" value="NAD(P)-binding Rossmann-like Domain"/>
    <property type="match status" value="1"/>
</dbReference>
<proteinExistence type="predicted"/>
<reference evidence="7" key="1">
    <citation type="submission" date="2019-09" db="EMBL/GenBank/DDBJ databases">
        <title>Characterisation of the sponge microbiome using genome-centric metagenomics.</title>
        <authorList>
            <person name="Engelberts J.P."/>
            <person name="Robbins S.J."/>
            <person name="De Goeij J.M."/>
            <person name="Aranda M."/>
            <person name="Bell S.C."/>
            <person name="Webster N.S."/>
        </authorList>
    </citation>
    <scope>NUCLEOTIDE SEQUENCE</scope>
    <source>
        <strain evidence="7">SB0661_bin_32</strain>
    </source>
</reference>
<accession>A0A6B1D6A0</accession>
<dbReference type="PANTHER" id="PTHR35330">
    <property type="entry name" value="SIROHEME BIOSYNTHESIS PROTEIN MET8"/>
    <property type="match status" value="1"/>
</dbReference>
<evidence type="ECO:0000256" key="6">
    <source>
        <dbReference type="ARBA" id="ARBA00047561"/>
    </source>
</evidence>
<comment type="pathway">
    <text evidence="1">Porphyrin-containing compound metabolism; siroheme biosynthesis; sirohydrochlorin from precorrin-2: step 1/1.</text>
</comment>
<evidence type="ECO:0000256" key="3">
    <source>
        <dbReference type="ARBA" id="ARBA00023002"/>
    </source>
</evidence>
<evidence type="ECO:0000256" key="5">
    <source>
        <dbReference type="ARBA" id="ARBA00023244"/>
    </source>
</evidence>
<protein>
    <recommendedName>
        <fullName evidence="2">precorrin-2 dehydrogenase</fullName>
        <ecNumber evidence="2">1.3.1.76</ecNumber>
    </recommendedName>
</protein>
<evidence type="ECO:0000313" key="7">
    <source>
        <dbReference type="EMBL" id="MYC94983.1"/>
    </source>
</evidence>
<dbReference type="InterPro" id="IPR006367">
    <property type="entry name" value="Sirohaem_synthase_N"/>
</dbReference>
<keyword evidence="4" id="KW-0520">NAD</keyword>